<dbReference type="GO" id="GO:0005634">
    <property type="term" value="C:nucleus"/>
    <property type="evidence" value="ECO:0007669"/>
    <property type="project" value="UniProtKB-UniRule"/>
</dbReference>
<dbReference type="SUPFAM" id="SSF57667">
    <property type="entry name" value="beta-beta-alpha zinc fingers"/>
    <property type="match status" value="1"/>
</dbReference>
<dbReference type="GO" id="GO:0010468">
    <property type="term" value="P:regulation of gene expression"/>
    <property type="evidence" value="ECO:0007669"/>
    <property type="project" value="TreeGrafter"/>
</dbReference>
<keyword evidence="2" id="KW-0863">Zinc-finger</keyword>
<dbReference type="Pfam" id="PF00505">
    <property type="entry name" value="HMG_box"/>
    <property type="match status" value="1"/>
</dbReference>
<dbReference type="InterPro" id="IPR036236">
    <property type="entry name" value="Znf_C2H2_sf"/>
</dbReference>
<feature type="coiled-coil region" evidence="6">
    <location>
        <begin position="286"/>
        <end position="334"/>
    </location>
</feature>
<evidence type="ECO:0000256" key="5">
    <source>
        <dbReference type="ARBA" id="ARBA00023242"/>
    </source>
</evidence>
<dbReference type="AlphaFoldDB" id="A0A7D9E6B9"/>
<feature type="coiled-coil region" evidence="6">
    <location>
        <begin position="129"/>
        <end position="156"/>
    </location>
</feature>
<dbReference type="GO" id="GO:0008270">
    <property type="term" value="F:zinc ion binding"/>
    <property type="evidence" value="ECO:0007669"/>
    <property type="project" value="UniProtKB-KW"/>
</dbReference>
<evidence type="ECO:0000256" key="2">
    <source>
        <dbReference type="ARBA" id="ARBA00022771"/>
    </source>
</evidence>
<protein>
    <submittedName>
        <fullName evidence="8">High mobility group 20A</fullName>
    </submittedName>
</protein>
<dbReference type="PANTHER" id="PTHR46040:SF3">
    <property type="entry name" value="HIGH MOBILITY GROUP PROTEIN 2"/>
    <property type="match status" value="1"/>
</dbReference>
<feature type="region of interest" description="Disordered" evidence="7">
    <location>
        <begin position="13"/>
        <end position="75"/>
    </location>
</feature>
<evidence type="ECO:0000313" key="9">
    <source>
        <dbReference type="Proteomes" id="UP001152795"/>
    </source>
</evidence>
<dbReference type="SUPFAM" id="SSF47095">
    <property type="entry name" value="HMG-box"/>
    <property type="match status" value="1"/>
</dbReference>
<accession>A0A7D9E6B9</accession>
<evidence type="ECO:0000256" key="3">
    <source>
        <dbReference type="ARBA" id="ARBA00022833"/>
    </source>
</evidence>
<comment type="caution">
    <text evidence="8">The sequence shown here is derived from an EMBL/GenBank/DDBJ whole genome shotgun (WGS) entry which is preliminary data.</text>
</comment>
<dbReference type="InterPro" id="IPR013087">
    <property type="entry name" value="Znf_C2H2_type"/>
</dbReference>
<dbReference type="SMART" id="SM00451">
    <property type="entry name" value="ZnF_U1"/>
    <property type="match status" value="1"/>
</dbReference>
<dbReference type="GO" id="GO:0003677">
    <property type="term" value="F:DNA binding"/>
    <property type="evidence" value="ECO:0007669"/>
    <property type="project" value="UniProtKB-UniRule"/>
</dbReference>
<dbReference type="InterPro" id="IPR003604">
    <property type="entry name" value="Matrin/U1-like-C_Znf_C2H2"/>
</dbReference>
<feature type="region of interest" description="Disordered" evidence="7">
    <location>
        <begin position="239"/>
        <end position="258"/>
    </location>
</feature>
<dbReference type="SMART" id="SM00398">
    <property type="entry name" value="HMG"/>
    <property type="match status" value="1"/>
</dbReference>
<dbReference type="InterPro" id="IPR022755">
    <property type="entry name" value="Znf_C2H2_jaz"/>
</dbReference>
<dbReference type="Pfam" id="PF12171">
    <property type="entry name" value="zf-C2H2_jaz"/>
    <property type="match status" value="1"/>
</dbReference>
<organism evidence="8 9">
    <name type="scientific">Paramuricea clavata</name>
    <name type="common">Red gorgonian</name>
    <name type="synonym">Violescent sea-whip</name>
    <dbReference type="NCBI Taxonomy" id="317549"/>
    <lineage>
        <taxon>Eukaryota</taxon>
        <taxon>Metazoa</taxon>
        <taxon>Cnidaria</taxon>
        <taxon>Anthozoa</taxon>
        <taxon>Octocorallia</taxon>
        <taxon>Malacalcyonacea</taxon>
        <taxon>Plexauridae</taxon>
        <taxon>Paramuricea</taxon>
    </lineage>
</organism>
<keyword evidence="6" id="KW-0175">Coiled coil</keyword>
<evidence type="ECO:0000313" key="8">
    <source>
        <dbReference type="EMBL" id="CAB3999733.1"/>
    </source>
</evidence>
<keyword evidence="3" id="KW-0862">Zinc</keyword>
<dbReference type="OrthoDB" id="3213154at2759"/>
<dbReference type="Proteomes" id="UP001152795">
    <property type="component" value="Unassembled WGS sequence"/>
</dbReference>
<proteinExistence type="predicted"/>
<name>A0A7D9E6B9_PARCT</name>
<keyword evidence="4" id="KW-0238">DNA-binding</keyword>
<dbReference type="EMBL" id="CACRXK020003658">
    <property type="protein sequence ID" value="CAB3999733.1"/>
    <property type="molecule type" value="Genomic_DNA"/>
</dbReference>
<dbReference type="PRINTS" id="PR00886">
    <property type="entry name" value="HIGHMOBLTY12"/>
</dbReference>
<dbReference type="Gene3D" id="3.30.160.60">
    <property type="entry name" value="Classic Zinc Finger"/>
    <property type="match status" value="1"/>
</dbReference>
<dbReference type="PANTHER" id="PTHR46040">
    <property type="entry name" value="HIGH MOBILITY GROUP PROTEIN 2"/>
    <property type="match status" value="1"/>
</dbReference>
<evidence type="ECO:0000256" key="4">
    <source>
        <dbReference type="ARBA" id="ARBA00023125"/>
    </source>
</evidence>
<feature type="compositionally biased region" description="Low complexity" evidence="7">
    <location>
        <begin position="54"/>
        <end position="66"/>
    </location>
</feature>
<dbReference type="PROSITE" id="PS50118">
    <property type="entry name" value="HMG_BOX_2"/>
    <property type="match status" value="1"/>
</dbReference>
<evidence type="ECO:0000256" key="1">
    <source>
        <dbReference type="ARBA" id="ARBA00022723"/>
    </source>
</evidence>
<sequence>MDNPPMEIDLVDEKQLSTAAPGTITNTTTNIVADPAIGADTHSGTGINSPPKPTSTTTTSSPTTKTNLMTSGKRKQKLLWRDENAPKPPLSAYLQFLSKNRDAVRSQNPGVAVNELTKVLGTMWSEMPLDKKQSYLDQAERDKKQYMTELEQYQKTDSYKSFVQEREKTLKVLKQEEKASPGSHLICIPCNKWFENAHNFREHVKSRKHQRNILEAQTRGKKSKKSTLTVRQDDHTVETVAQRKAPTQGIPASKSATQVNNFPDMSAVSEGDLNVPVFSDAFLHYNKSRESELRKLRKATTELEEQNAILSKHIDNLNTAIGKLEDEKTESAQDIETLEPFLKSFHEFVSRHFCKSGLSDADTQLTELNIREFLLKLHKIYSSSDNTTIAKLKKVLNELDYPNCLDNKQ</sequence>
<dbReference type="InterPro" id="IPR051965">
    <property type="entry name" value="ChromReg_NeuronalGeneExpr"/>
</dbReference>
<evidence type="ECO:0000256" key="6">
    <source>
        <dbReference type="SAM" id="Coils"/>
    </source>
</evidence>
<evidence type="ECO:0000256" key="7">
    <source>
        <dbReference type="SAM" id="MobiDB-lite"/>
    </source>
</evidence>
<dbReference type="PROSITE" id="PS00028">
    <property type="entry name" value="ZINC_FINGER_C2H2_1"/>
    <property type="match status" value="1"/>
</dbReference>
<gene>
    <name evidence="8" type="ORF">PACLA_8A039755</name>
</gene>
<dbReference type="CDD" id="cd21980">
    <property type="entry name" value="HMG-box_HMG20"/>
    <property type="match status" value="1"/>
</dbReference>
<keyword evidence="5" id="KW-0539">Nucleus</keyword>
<keyword evidence="9" id="KW-1185">Reference proteome</keyword>
<reference evidence="8" key="1">
    <citation type="submission" date="2020-04" db="EMBL/GenBank/DDBJ databases">
        <authorList>
            <person name="Alioto T."/>
            <person name="Alioto T."/>
            <person name="Gomez Garrido J."/>
        </authorList>
    </citation>
    <scope>NUCLEOTIDE SEQUENCE</scope>
    <source>
        <strain evidence="8">A484AB</strain>
    </source>
</reference>
<dbReference type="InterPro" id="IPR036910">
    <property type="entry name" value="HMG_box_dom_sf"/>
</dbReference>
<dbReference type="InterPro" id="IPR009071">
    <property type="entry name" value="HMG_box_dom"/>
</dbReference>
<keyword evidence="1" id="KW-0479">Metal-binding</keyword>
<dbReference type="Gene3D" id="1.10.30.10">
    <property type="entry name" value="High mobility group box domain"/>
    <property type="match status" value="1"/>
</dbReference>